<dbReference type="Gene3D" id="3.20.20.80">
    <property type="entry name" value="Glycosidases"/>
    <property type="match status" value="1"/>
</dbReference>
<dbReference type="InterPro" id="IPR001547">
    <property type="entry name" value="Glyco_hydro_5"/>
</dbReference>
<keyword evidence="6 9" id="KW-0732">Signal</keyword>
<evidence type="ECO:0000256" key="1">
    <source>
        <dbReference type="ARBA" id="ARBA00001678"/>
    </source>
</evidence>
<dbReference type="STRING" id="337451.A0A443PI19"/>
<comment type="subcellular location">
    <subcellularLocation>
        <location evidence="2">Secreted</location>
    </subcellularLocation>
</comment>
<proteinExistence type="inferred from homology"/>
<dbReference type="GO" id="GO:0016985">
    <property type="term" value="F:mannan endo-1,4-beta-mannosidase activity"/>
    <property type="evidence" value="ECO:0007669"/>
    <property type="project" value="UniProtKB-EC"/>
</dbReference>
<gene>
    <name evidence="11" type="ORF">CKAN_01950200</name>
</gene>
<feature type="chain" id="PRO_5019431957" description="mannan endo-1,4-beta-mannosidase" evidence="9">
    <location>
        <begin position="23"/>
        <end position="405"/>
    </location>
</feature>
<protein>
    <recommendedName>
        <fullName evidence="4">mannan endo-1,4-beta-mannosidase</fullName>
        <ecNumber evidence="4">3.2.1.78</ecNumber>
    </recommendedName>
</protein>
<comment type="caution">
    <text evidence="11">The sequence shown here is derived from an EMBL/GenBank/DDBJ whole genome shotgun (WGS) entry which is preliminary data.</text>
</comment>
<evidence type="ECO:0000256" key="4">
    <source>
        <dbReference type="ARBA" id="ARBA00012706"/>
    </source>
</evidence>
<evidence type="ECO:0000256" key="2">
    <source>
        <dbReference type="ARBA" id="ARBA00004613"/>
    </source>
</evidence>
<dbReference type="Proteomes" id="UP000283530">
    <property type="component" value="Unassembled WGS sequence"/>
</dbReference>
<keyword evidence="5" id="KW-0964">Secreted</keyword>
<evidence type="ECO:0000256" key="6">
    <source>
        <dbReference type="ARBA" id="ARBA00022729"/>
    </source>
</evidence>
<dbReference type="EMBL" id="QPKB01000008">
    <property type="protein sequence ID" value="RWR90409.1"/>
    <property type="molecule type" value="Genomic_DNA"/>
</dbReference>
<dbReference type="PANTHER" id="PTHR31451">
    <property type="match status" value="1"/>
</dbReference>
<dbReference type="OrthoDB" id="406631at2759"/>
<dbReference type="InterPro" id="IPR017853">
    <property type="entry name" value="GH"/>
</dbReference>
<dbReference type="Pfam" id="PF26410">
    <property type="entry name" value="GH5_mannosidase"/>
    <property type="match status" value="1"/>
</dbReference>
<evidence type="ECO:0000256" key="3">
    <source>
        <dbReference type="ARBA" id="ARBA00005641"/>
    </source>
</evidence>
<comment type="catalytic activity">
    <reaction evidence="1">
        <text>Random hydrolysis of (1-&gt;4)-beta-D-mannosidic linkages in mannans, galactomannans and glucomannans.</text>
        <dbReference type="EC" id="3.2.1.78"/>
    </reaction>
</comment>
<evidence type="ECO:0000256" key="8">
    <source>
        <dbReference type="ARBA" id="ARBA00023295"/>
    </source>
</evidence>
<comment type="similarity">
    <text evidence="3">Belongs to the glycosyl hydrolase 5 (cellulase A) family.</text>
</comment>
<dbReference type="InterPro" id="IPR045053">
    <property type="entry name" value="MAN-like"/>
</dbReference>
<keyword evidence="7" id="KW-0378">Hydrolase</keyword>
<evidence type="ECO:0000256" key="5">
    <source>
        <dbReference type="ARBA" id="ARBA00022525"/>
    </source>
</evidence>
<feature type="domain" description="Glycoside hydrolase family 5" evidence="10">
    <location>
        <begin position="30"/>
        <end position="363"/>
    </location>
</feature>
<dbReference type="GO" id="GO:0000272">
    <property type="term" value="P:polysaccharide catabolic process"/>
    <property type="evidence" value="ECO:0007669"/>
    <property type="project" value="InterPro"/>
</dbReference>
<name>A0A443PI19_9MAGN</name>
<sequence>MRFNTFFILLLFVVLMFQHQGGFHSAAQGSFARTSGTQFVKDGRPFYLNGFNAYWLMLKAADPSEREKVTSVFQEASSCGMNVARTWAFSDGGYRALQYKPGSYNEDMFKGLDFVISEAKRHGIFLILSLVNNYENFGGRKQYVEWAKEQGEYLTSEDDFYKNPVVKDYYKDHVQVVLMRINSITGVAYKDDPTIFAWELINEPRCESDLSGTTLQNWITEMAAHVKTIDGNHLLEIGLEGFYGGSNPDRMQFNPGYQVGTDFLSNNNIPGIDFATIHAYPDQWLSGSTEQAQTAFVLRWVQSHIQDADSVLRKPLLITEFGKSSLVSGYSTSQRDSLLETVYSTIYDSAKSGGSCVGGLFWQLLAQGMDNMRDGYEIILAQDTSTASIITQQSNKLSSINQSLK</sequence>
<keyword evidence="8" id="KW-0326">Glycosidase</keyword>
<evidence type="ECO:0000313" key="12">
    <source>
        <dbReference type="Proteomes" id="UP000283530"/>
    </source>
</evidence>
<dbReference type="PANTHER" id="PTHR31451:SF39">
    <property type="entry name" value="MANNAN ENDO-1,4-BETA-MANNOSIDASE 1"/>
    <property type="match status" value="1"/>
</dbReference>
<evidence type="ECO:0000256" key="9">
    <source>
        <dbReference type="SAM" id="SignalP"/>
    </source>
</evidence>
<evidence type="ECO:0000256" key="7">
    <source>
        <dbReference type="ARBA" id="ARBA00022801"/>
    </source>
</evidence>
<reference evidence="11 12" key="1">
    <citation type="journal article" date="2019" name="Nat. Plants">
        <title>Stout camphor tree genome fills gaps in understanding of flowering plant genome evolution.</title>
        <authorList>
            <person name="Chaw S.M."/>
            <person name="Liu Y.C."/>
            <person name="Wu Y.W."/>
            <person name="Wang H.Y."/>
            <person name="Lin C.I."/>
            <person name="Wu C.S."/>
            <person name="Ke H.M."/>
            <person name="Chang L.Y."/>
            <person name="Hsu C.Y."/>
            <person name="Yang H.T."/>
            <person name="Sudianto E."/>
            <person name="Hsu M.H."/>
            <person name="Wu K.P."/>
            <person name="Wang L.N."/>
            <person name="Leebens-Mack J.H."/>
            <person name="Tsai I.J."/>
        </authorList>
    </citation>
    <scope>NUCLEOTIDE SEQUENCE [LARGE SCALE GENOMIC DNA]</scope>
    <source>
        <strain evidence="12">cv. Chaw 1501</strain>
        <tissue evidence="11">Young leaves</tissue>
    </source>
</reference>
<accession>A0A443PI19</accession>
<evidence type="ECO:0000259" key="10">
    <source>
        <dbReference type="Pfam" id="PF26410"/>
    </source>
</evidence>
<keyword evidence="12" id="KW-1185">Reference proteome</keyword>
<evidence type="ECO:0000313" key="11">
    <source>
        <dbReference type="EMBL" id="RWR90409.1"/>
    </source>
</evidence>
<organism evidence="11 12">
    <name type="scientific">Cinnamomum micranthum f. kanehirae</name>
    <dbReference type="NCBI Taxonomy" id="337451"/>
    <lineage>
        <taxon>Eukaryota</taxon>
        <taxon>Viridiplantae</taxon>
        <taxon>Streptophyta</taxon>
        <taxon>Embryophyta</taxon>
        <taxon>Tracheophyta</taxon>
        <taxon>Spermatophyta</taxon>
        <taxon>Magnoliopsida</taxon>
        <taxon>Magnoliidae</taxon>
        <taxon>Laurales</taxon>
        <taxon>Lauraceae</taxon>
        <taxon>Cinnamomum</taxon>
    </lineage>
</organism>
<dbReference type="SUPFAM" id="SSF51445">
    <property type="entry name" value="(Trans)glycosidases"/>
    <property type="match status" value="1"/>
</dbReference>
<dbReference type="FunFam" id="3.20.20.80:FF:000012">
    <property type="entry name" value="Mannan endo-1,4-beta-mannosidase 6"/>
    <property type="match status" value="1"/>
</dbReference>
<feature type="signal peptide" evidence="9">
    <location>
        <begin position="1"/>
        <end position="22"/>
    </location>
</feature>
<dbReference type="AlphaFoldDB" id="A0A443PI19"/>
<dbReference type="GO" id="GO:0005576">
    <property type="term" value="C:extracellular region"/>
    <property type="evidence" value="ECO:0007669"/>
    <property type="project" value="UniProtKB-SubCell"/>
</dbReference>
<dbReference type="EC" id="3.2.1.78" evidence="4"/>